<protein>
    <submittedName>
        <fullName evidence="6">TetR/AcrR family transcriptional regulator</fullName>
    </submittedName>
</protein>
<dbReference type="InterPro" id="IPR009057">
    <property type="entry name" value="Homeodomain-like_sf"/>
</dbReference>
<proteinExistence type="predicted"/>
<reference evidence="6" key="1">
    <citation type="submission" date="2020-11" db="EMBL/GenBank/DDBJ databases">
        <title>Azospira restricta DSM 18626 genome sequence.</title>
        <authorList>
            <person name="Moe W.M."/>
        </authorList>
    </citation>
    <scope>NUCLEOTIDE SEQUENCE</scope>
    <source>
        <strain evidence="6">DSM 18626</strain>
    </source>
</reference>
<dbReference type="Gene3D" id="1.10.357.10">
    <property type="entry name" value="Tetracycline Repressor, domain 2"/>
    <property type="match status" value="1"/>
</dbReference>
<evidence type="ECO:0000256" key="4">
    <source>
        <dbReference type="PROSITE-ProRule" id="PRU00335"/>
    </source>
</evidence>
<evidence type="ECO:0000256" key="2">
    <source>
        <dbReference type="ARBA" id="ARBA00023125"/>
    </source>
</evidence>
<dbReference type="AlphaFoldDB" id="A0A974SP10"/>
<dbReference type="InterPro" id="IPR011075">
    <property type="entry name" value="TetR_C"/>
</dbReference>
<name>A0A974SP10_9RHOO</name>
<dbReference type="PRINTS" id="PR00455">
    <property type="entry name" value="HTHTETR"/>
</dbReference>
<dbReference type="InterPro" id="IPR001647">
    <property type="entry name" value="HTH_TetR"/>
</dbReference>
<evidence type="ECO:0000256" key="3">
    <source>
        <dbReference type="ARBA" id="ARBA00023163"/>
    </source>
</evidence>
<dbReference type="Proteomes" id="UP000663444">
    <property type="component" value="Chromosome"/>
</dbReference>
<keyword evidence="2 4" id="KW-0238">DNA-binding</keyword>
<accession>A0A974SP10</accession>
<dbReference type="GO" id="GO:0003677">
    <property type="term" value="F:DNA binding"/>
    <property type="evidence" value="ECO:0007669"/>
    <property type="project" value="UniProtKB-UniRule"/>
</dbReference>
<dbReference type="InterPro" id="IPR036271">
    <property type="entry name" value="Tet_transcr_reg_TetR-rel_C_sf"/>
</dbReference>
<keyword evidence="1" id="KW-0805">Transcription regulation</keyword>
<evidence type="ECO:0000256" key="1">
    <source>
        <dbReference type="ARBA" id="ARBA00023015"/>
    </source>
</evidence>
<gene>
    <name evidence="6" type="ORF">IWH25_00270</name>
</gene>
<keyword evidence="7" id="KW-1185">Reference proteome</keyword>
<sequence length="198" mass="21339">MGKGENTRSMILDAALAQASEGGFESLTIGTLAARTGLSKSGLFAHFGSREELQIAAIDRAAERFAETVFAPALQAPRGLPRVRAIFEHWLQWTDDSGLAYGCPLHAAAIEFDDRPGPVRERLVAHFDRLQRNLERALDLAVAEGQLPAGSDVAQLAFEALGIVFAYYHGARLLRRPEAAVRARAAFDRLLSAATAAA</sequence>
<dbReference type="PROSITE" id="PS50977">
    <property type="entry name" value="HTH_TETR_2"/>
    <property type="match status" value="1"/>
</dbReference>
<evidence type="ECO:0000313" key="7">
    <source>
        <dbReference type="Proteomes" id="UP000663444"/>
    </source>
</evidence>
<dbReference type="Gene3D" id="1.10.10.60">
    <property type="entry name" value="Homeodomain-like"/>
    <property type="match status" value="1"/>
</dbReference>
<organism evidence="6 7">
    <name type="scientific">Azospira restricta</name>
    <dbReference type="NCBI Taxonomy" id="404405"/>
    <lineage>
        <taxon>Bacteria</taxon>
        <taxon>Pseudomonadati</taxon>
        <taxon>Pseudomonadota</taxon>
        <taxon>Betaproteobacteria</taxon>
        <taxon>Rhodocyclales</taxon>
        <taxon>Rhodocyclaceae</taxon>
        <taxon>Azospira</taxon>
    </lineage>
</organism>
<evidence type="ECO:0000259" key="5">
    <source>
        <dbReference type="PROSITE" id="PS50977"/>
    </source>
</evidence>
<dbReference type="SUPFAM" id="SSF46689">
    <property type="entry name" value="Homeodomain-like"/>
    <property type="match status" value="1"/>
</dbReference>
<dbReference type="PANTHER" id="PTHR47506">
    <property type="entry name" value="TRANSCRIPTIONAL REGULATORY PROTEIN"/>
    <property type="match status" value="1"/>
</dbReference>
<feature type="domain" description="HTH tetR-type" evidence="5">
    <location>
        <begin position="5"/>
        <end position="65"/>
    </location>
</feature>
<dbReference type="Pfam" id="PF00440">
    <property type="entry name" value="TetR_N"/>
    <property type="match status" value="1"/>
</dbReference>
<dbReference type="PANTHER" id="PTHR47506:SF6">
    <property type="entry name" value="HTH-TYPE TRANSCRIPTIONAL REPRESSOR NEMR"/>
    <property type="match status" value="1"/>
</dbReference>
<dbReference type="KEGG" id="ares:IWH25_00270"/>
<evidence type="ECO:0000313" key="6">
    <source>
        <dbReference type="EMBL" id="QRJ63832.1"/>
    </source>
</evidence>
<dbReference type="RefSeq" id="WP_203387364.1">
    <property type="nucleotide sequence ID" value="NZ_CP064781.1"/>
</dbReference>
<dbReference type="SUPFAM" id="SSF48498">
    <property type="entry name" value="Tetracyclin repressor-like, C-terminal domain"/>
    <property type="match status" value="1"/>
</dbReference>
<keyword evidence="3" id="KW-0804">Transcription</keyword>
<dbReference type="Pfam" id="PF16925">
    <property type="entry name" value="TetR_C_13"/>
    <property type="match status" value="1"/>
</dbReference>
<feature type="DNA-binding region" description="H-T-H motif" evidence="4">
    <location>
        <begin position="28"/>
        <end position="47"/>
    </location>
</feature>
<dbReference type="EMBL" id="CP064781">
    <property type="protein sequence ID" value="QRJ63832.1"/>
    <property type="molecule type" value="Genomic_DNA"/>
</dbReference>